<dbReference type="PANTHER" id="PTHR12121:SF36">
    <property type="entry name" value="ENDONUCLEASE_EXONUCLEASE_PHOSPHATASE DOMAIN-CONTAINING PROTEIN"/>
    <property type="match status" value="1"/>
</dbReference>
<dbReference type="OrthoDB" id="428734at2759"/>
<dbReference type="InterPro" id="IPR005135">
    <property type="entry name" value="Endo/exonuclease/phosphatase"/>
</dbReference>
<sequence>MVRLSYGSTVIWGQIAASLLLLLLSLASKPTDGLQPLPVANRADTNLVERQGIRLVTWNLLAPVFSHPQKYPWCSAEALSWPFREKLIVELLQETDADVICLQEVQTDLWEGFLQHFSQSYDGILQNVTNQHPVTNAILLKKNKFQVIQQESRSRALILVLDHLIDGETNSGSTDSNKNNNNPLYLANVHLQAGMEDDETRMCQLKSLLKRLNTHSSRITAARKSTGRKKAQKSSTTKAKSPSCVVVGDFNMLPTNPVYYWLSETNSPRHQIEQGNKKHFFFQDGKQKLSKLMFPMNGKHNEILPLKDVHIQEPPPVLIQTTKSTTEKQHDDDTIQMTYCGGGRLDYIWTLPSSSIDVVKTMVFHPQAFEKSRQQWPSNEHPSDHLPVGFEFTW</sequence>
<dbReference type="EMBL" id="CAICTM010000245">
    <property type="protein sequence ID" value="CAB9505867.1"/>
    <property type="molecule type" value="Genomic_DNA"/>
</dbReference>
<dbReference type="InterPro" id="IPR036691">
    <property type="entry name" value="Endo/exonu/phosph_ase_sf"/>
</dbReference>
<evidence type="ECO:0000256" key="1">
    <source>
        <dbReference type="SAM" id="MobiDB-lite"/>
    </source>
</evidence>
<proteinExistence type="predicted"/>
<comment type="caution">
    <text evidence="4">The sequence shown here is derived from an EMBL/GenBank/DDBJ whole genome shotgun (WGS) entry which is preliminary data.</text>
</comment>
<organism evidence="4 5">
    <name type="scientific">Seminavis robusta</name>
    <dbReference type="NCBI Taxonomy" id="568900"/>
    <lineage>
        <taxon>Eukaryota</taxon>
        <taxon>Sar</taxon>
        <taxon>Stramenopiles</taxon>
        <taxon>Ochrophyta</taxon>
        <taxon>Bacillariophyta</taxon>
        <taxon>Bacillariophyceae</taxon>
        <taxon>Bacillariophycidae</taxon>
        <taxon>Naviculales</taxon>
        <taxon>Naviculaceae</taxon>
        <taxon>Seminavis</taxon>
    </lineage>
</organism>
<reference evidence="4" key="1">
    <citation type="submission" date="2020-06" db="EMBL/GenBank/DDBJ databases">
        <authorList>
            <consortium name="Plant Systems Biology data submission"/>
        </authorList>
    </citation>
    <scope>NUCLEOTIDE SEQUENCE</scope>
    <source>
        <strain evidence="4">D6</strain>
    </source>
</reference>
<accession>A0A9N8DNI3</accession>
<protein>
    <submittedName>
        <fullName evidence="4">Repressible alcohol dehydrogenase transcriptional effector</fullName>
    </submittedName>
</protein>
<feature type="region of interest" description="Disordered" evidence="1">
    <location>
        <begin position="216"/>
        <end position="240"/>
    </location>
</feature>
<name>A0A9N8DNI3_9STRA</name>
<evidence type="ECO:0000313" key="4">
    <source>
        <dbReference type="EMBL" id="CAB9505867.1"/>
    </source>
</evidence>
<evidence type="ECO:0000259" key="3">
    <source>
        <dbReference type="Pfam" id="PF03372"/>
    </source>
</evidence>
<dbReference type="InterPro" id="IPR050410">
    <property type="entry name" value="CCR4/nocturin_mRNA_transcr"/>
</dbReference>
<dbReference type="Gene3D" id="3.60.10.10">
    <property type="entry name" value="Endonuclease/exonuclease/phosphatase"/>
    <property type="match status" value="1"/>
</dbReference>
<dbReference type="Pfam" id="PF03372">
    <property type="entry name" value="Exo_endo_phos"/>
    <property type="match status" value="1"/>
</dbReference>
<feature type="chain" id="PRO_5040443797" evidence="2">
    <location>
        <begin position="34"/>
        <end position="394"/>
    </location>
</feature>
<evidence type="ECO:0000256" key="2">
    <source>
        <dbReference type="SAM" id="SignalP"/>
    </source>
</evidence>
<dbReference type="AlphaFoldDB" id="A0A9N8DNI3"/>
<feature type="domain" description="Endonuclease/exonuclease/phosphatase" evidence="3">
    <location>
        <begin position="56"/>
        <end position="385"/>
    </location>
</feature>
<gene>
    <name evidence="4" type="ORF">SEMRO_246_G097750.1</name>
</gene>
<dbReference type="PANTHER" id="PTHR12121">
    <property type="entry name" value="CARBON CATABOLITE REPRESSOR PROTEIN 4"/>
    <property type="match status" value="1"/>
</dbReference>
<dbReference type="GO" id="GO:0000175">
    <property type="term" value="F:3'-5'-RNA exonuclease activity"/>
    <property type="evidence" value="ECO:0007669"/>
    <property type="project" value="TreeGrafter"/>
</dbReference>
<dbReference type="SUPFAM" id="SSF56219">
    <property type="entry name" value="DNase I-like"/>
    <property type="match status" value="1"/>
</dbReference>
<keyword evidence="5" id="KW-1185">Reference proteome</keyword>
<keyword evidence="2" id="KW-0732">Signal</keyword>
<evidence type="ECO:0000313" key="5">
    <source>
        <dbReference type="Proteomes" id="UP001153069"/>
    </source>
</evidence>
<feature type="signal peptide" evidence="2">
    <location>
        <begin position="1"/>
        <end position="33"/>
    </location>
</feature>
<dbReference type="Proteomes" id="UP001153069">
    <property type="component" value="Unassembled WGS sequence"/>
</dbReference>